<dbReference type="KEGG" id="paun:MJA45_12850"/>
<evidence type="ECO:0000256" key="2">
    <source>
        <dbReference type="SAM" id="MobiDB-lite"/>
    </source>
</evidence>
<accession>A0AA96LKQ3</accession>
<dbReference type="GO" id="GO:0005829">
    <property type="term" value="C:cytosol"/>
    <property type="evidence" value="ECO:0007669"/>
    <property type="project" value="TreeGrafter"/>
</dbReference>
<dbReference type="InterPro" id="IPR019949">
    <property type="entry name" value="CmoO-like"/>
</dbReference>
<dbReference type="NCBIfam" id="TIGR03558">
    <property type="entry name" value="oxido_grp_1"/>
    <property type="match status" value="1"/>
</dbReference>
<dbReference type="EMBL" id="CP130318">
    <property type="protein sequence ID" value="WNQ13861.1"/>
    <property type="molecule type" value="Genomic_DNA"/>
</dbReference>
<protein>
    <submittedName>
        <fullName evidence="4">MsnO8 family LLM class oxidoreductase</fullName>
        <ecNumber evidence="4">1.-.-.-</ecNumber>
    </submittedName>
</protein>
<dbReference type="RefSeq" id="WP_315607642.1">
    <property type="nucleotide sequence ID" value="NZ_CP130318.1"/>
</dbReference>
<dbReference type="Proteomes" id="UP001305702">
    <property type="component" value="Chromosome"/>
</dbReference>
<feature type="domain" description="Luciferase-like" evidence="3">
    <location>
        <begin position="1"/>
        <end position="288"/>
    </location>
</feature>
<name>A0AA96LKQ3_9BACL</name>
<dbReference type="InterPro" id="IPR050766">
    <property type="entry name" value="Bact_Lucif_Oxidored"/>
</dbReference>
<dbReference type="InterPro" id="IPR036661">
    <property type="entry name" value="Luciferase-like_sf"/>
</dbReference>
<dbReference type="CDD" id="cd00347">
    <property type="entry name" value="Flavin_utilizing_monoxygenases"/>
    <property type="match status" value="1"/>
</dbReference>
<keyword evidence="5" id="KW-1185">Reference proteome</keyword>
<reference evidence="4 5" key="1">
    <citation type="submission" date="2022-02" db="EMBL/GenBank/DDBJ databases">
        <title>Paenibacillus sp. MBLB1776 Whole Genome Shotgun Sequencing.</title>
        <authorList>
            <person name="Hwang C.Y."/>
            <person name="Cho E.-S."/>
            <person name="Seo M.-J."/>
        </authorList>
    </citation>
    <scope>NUCLEOTIDE SEQUENCE [LARGE SCALE GENOMIC DNA]</scope>
    <source>
        <strain evidence="4 5">MBLB1776</strain>
    </source>
</reference>
<comment type="similarity">
    <text evidence="1">To bacterial alkanal monooxygenase alpha and beta chains.</text>
</comment>
<evidence type="ECO:0000256" key="1">
    <source>
        <dbReference type="ARBA" id="ARBA00007789"/>
    </source>
</evidence>
<evidence type="ECO:0000313" key="5">
    <source>
        <dbReference type="Proteomes" id="UP001305702"/>
    </source>
</evidence>
<feature type="compositionally biased region" description="Basic and acidic residues" evidence="2">
    <location>
        <begin position="256"/>
        <end position="265"/>
    </location>
</feature>
<keyword evidence="4" id="KW-0560">Oxidoreductase</keyword>
<dbReference type="SUPFAM" id="SSF51679">
    <property type="entry name" value="Bacterial luciferase-like"/>
    <property type="match status" value="1"/>
</dbReference>
<dbReference type="EC" id="1.-.-.-" evidence="4"/>
<proteinExistence type="predicted"/>
<dbReference type="Gene3D" id="3.20.20.30">
    <property type="entry name" value="Luciferase-like domain"/>
    <property type="match status" value="1"/>
</dbReference>
<organism evidence="4 5">
    <name type="scientific">Paenibacillus aurantius</name>
    <dbReference type="NCBI Taxonomy" id="2918900"/>
    <lineage>
        <taxon>Bacteria</taxon>
        <taxon>Bacillati</taxon>
        <taxon>Bacillota</taxon>
        <taxon>Bacilli</taxon>
        <taxon>Bacillales</taxon>
        <taxon>Paenibacillaceae</taxon>
        <taxon>Paenibacillus</taxon>
    </lineage>
</organism>
<feature type="region of interest" description="Disordered" evidence="2">
    <location>
        <begin position="246"/>
        <end position="272"/>
    </location>
</feature>
<dbReference type="Pfam" id="PF00296">
    <property type="entry name" value="Bac_luciferase"/>
    <property type="match status" value="1"/>
</dbReference>
<dbReference type="GO" id="GO:0016705">
    <property type="term" value="F:oxidoreductase activity, acting on paired donors, with incorporation or reduction of molecular oxygen"/>
    <property type="evidence" value="ECO:0007669"/>
    <property type="project" value="InterPro"/>
</dbReference>
<dbReference type="InterPro" id="IPR011251">
    <property type="entry name" value="Luciferase-like_dom"/>
</dbReference>
<sequence>MKLSVLDLVPVYPGCRPEEALRQAAELAQLADRVGYTRYWAAEHHDMAGLACPAPEVLLSHIGALTERIRLGSGAVLLPHYKPIKLAETFRLLSALYPGRIDMGLGRAPGGSAHVTMALSGNFLENVRRLPESLKALTELLEDRYVLEGAQVTARPIPSAGPELWMLGTNEKSAAYAAEFGTGYVFGRFMSPLGDREAAGLLDRYRTSFRPSKPGAAPRVILTVSVFCAPTEMEARRLAEEGMSIFRPDSAAPSSSDERDSKGPEPTDSGYRLIAGTPEQVRNRLAEASLLYGAEEMMIVCPIPDYSGRLESYRLLAEACL</sequence>
<gene>
    <name evidence="4" type="ORF">MJA45_12850</name>
</gene>
<evidence type="ECO:0000313" key="4">
    <source>
        <dbReference type="EMBL" id="WNQ13861.1"/>
    </source>
</evidence>
<evidence type="ECO:0000259" key="3">
    <source>
        <dbReference type="Pfam" id="PF00296"/>
    </source>
</evidence>
<dbReference type="AlphaFoldDB" id="A0AA96LKQ3"/>
<dbReference type="PANTHER" id="PTHR30137">
    <property type="entry name" value="LUCIFERASE-LIKE MONOOXYGENASE"/>
    <property type="match status" value="1"/>
</dbReference>
<dbReference type="PANTHER" id="PTHR30137:SF20">
    <property type="entry name" value="N-ACETYL-S-ALKYLCYSTEINE MONOOXYGENASE"/>
    <property type="match status" value="1"/>
</dbReference>